<dbReference type="InterPro" id="IPR005338">
    <property type="entry name" value="Anhydro_N_Ac-Mur_kinase"/>
</dbReference>
<dbReference type="EMBL" id="CP042434">
    <property type="protein sequence ID" value="QEC74201.1"/>
    <property type="molecule type" value="Genomic_DNA"/>
</dbReference>
<sequence length="365" mass="39651">MSGSSMDGLDIAFVSFEEIRGIWTFDLRHQKCVPYSQELKKQLAEAATLTPRQFIQLDHDLGVFMGNTVKAFIQEHTLDHQVQLIVNHGHTIFHEPEEEITTQIGSAAAIAAINGINVIDQLRSLDVALGGQGAPLVPMGEQLLFPDYNSFLNLGGIANISFHKKQSDQNAQSDHQVQAFDVTVANQALNYLAMLEGQPYDKDGAIAATGQVNTQLLSSLNKLPYFAAVGPKSLANQYFSNIIRPLLDQAILSTQDKLRTVVEHIASQVAYAAGAAMASSLDTEKKILITGGGAHNTFLVQRISAALAPYGIQTNLPDTQIIDYKEAIIMGLLGLLRWREENTVLSNTGASRPSIGGAVWIGQPY</sequence>
<dbReference type="GO" id="GO:0005524">
    <property type="term" value="F:ATP binding"/>
    <property type="evidence" value="ECO:0007669"/>
    <property type="project" value="InterPro"/>
</dbReference>
<dbReference type="SUPFAM" id="SSF53067">
    <property type="entry name" value="Actin-like ATPase domain"/>
    <property type="match status" value="1"/>
</dbReference>
<dbReference type="GO" id="GO:0016773">
    <property type="term" value="F:phosphotransferase activity, alcohol group as acceptor"/>
    <property type="evidence" value="ECO:0007669"/>
    <property type="project" value="InterPro"/>
</dbReference>
<gene>
    <name evidence="1" type="ORF">FSB73_06160</name>
</gene>
<dbReference type="Gene3D" id="3.30.420.40">
    <property type="match status" value="2"/>
</dbReference>
<organism evidence="1 2">
    <name type="scientific">Arachidicoccus ginsenosidivorans</name>
    <dbReference type="NCBI Taxonomy" id="496057"/>
    <lineage>
        <taxon>Bacteria</taxon>
        <taxon>Pseudomonadati</taxon>
        <taxon>Bacteroidota</taxon>
        <taxon>Chitinophagia</taxon>
        <taxon>Chitinophagales</taxon>
        <taxon>Chitinophagaceae</taxon>
        <taxon>Arachidicoccus</taxon>
    </lineage>
</organism>
<keyword evidence="2" id="KW-1185">Reference proteome</keyword>
<dbReference type="GO" id="GO:0016301">
    <property type="term" value="F:kinase activity"/>
    <property type="evidence" value="ECO:0007669"/>
    <property type="project" value="UniProtKB-KW"/>
</dbReference>
<dbReference type="PANTHER" id="PTHR30605">
    <property type="entry name" value="ANHYDRO-N-ACETYLMURAMIC ACID KINASE"/>
    <property type="match status" value="1"/>
</dbReference>
<evidence type="ECO:0000313" key="2">
    <source>
        <dbReference type="Proteomes" id="UP000321291"/>
    </source>
</evidence>
<dbReference type="Pfam" id="PF03702">
    <property type="entry name" value="AnmK"/>
    <property type="match status" value="1"/>
</dbReference>
<evidence type="ECO:0000313" key="1">
    <source>
        <dbReference type="EMBL" id="QEC74201.1"/>
    </source>
</evidence>
<dbReference type="OrthoDB" id="9763949at2"/>
<dbReference type="PANTHER" id="PTHR30605:SF0">
    <property type="entry name" value="ANHYDRO-N-ACETYLMURAMIC ACID KINASE"/>
    <property type="match status" value="1"/>
</dbReference>
<proteinExistence type="predicted"/>
<dbReference type="KEGG" id="agi:FSB73_06160"/>
<reference evidence="1 2" key="1">
    <citation type="journal article" date="2017" name="Int. J. Syst. Evol. Microbiol.">
        <title>Arachidicoccus ginsenosidivorans sp. nov., with ginsenoside-converting activity isolated from ginseng cultivating soil.</title>
        <authorList>
            <person name="Siddiqi M.Z."/>
            <person name="Aslam Z."/>
            <person name="Im W.T."/>
        </authorList>
    </citation>
    <scope>NUCLEOTIDE SEQUENCE [LARGE SCALE GENOMIC DNA]</scope>
    <source>
        <strain evidence="1 2">Gsoil 809</strain>
    </source>
</reference>
<accession>A0A5B8VSS1</accession>
<dbReference type="GO" id="GO:0006040">
    <property type="term" value="P:amino sugar metabolic process"/>
    <property type="evidence" value="ECO:0007669"/>
    <property type="project" value="InterPro"/>
</dbReference>
<name>A0A5B8VSS1_9BACT</name>
<dbReference type="AlphaFoldDB" id="A0A5B8VSS1"/>
<keyword evidence="1" id="KW-0808">Transferase</keyword>
<dbReference type="GO" id="GO:0009254">
    <property type="term" value="P:peptidoglycan turnover"/>
    <property type="evidence" value="ECO:0007669"/>
    <property type="project" value="InterPro"/>
</dbReference>
<dbReference type="InterPro" id="IPR043129">
    <property type="entry name" value="ATPase_NBD"/>
</dbReference>
<dbReference type="Proteomes" id="UP000321291">
    <property type="component" value="Chromosome"/>
</dbReference>
<protein>
    <submittedName>
        <fullName evidence="1">Anhydro-N-acetylmuramic acid kinase</fullName>
    </submittedName>
</protein>
<keyword evidence="1" id="KW-0418">Kinase</keyword>